<organism evidence="1 2">
    <name type="scientific">Zalaria obscura</name>
    <dbReference type="NCBI Taxonomy" id="2024903"/>
    <lineage>
        <taxon>Eukaryota</taxon>
        <taxon>Fungi</taxon>
        <taxon>Dikarya</taxon>
        <taxon>Ascomycota</taxon>
        <taxon>Pezizomycotina</taxon>
        <taxon>Dothideomycetes</taxon>
        <taxon>Dothideomycetidae</taxon>
        <taxon>Dothideales</taxon>
        <taxon>Zalariaceae</taxon>
        <taxon>Zalaria</taxon>
    </lineage>
</organism>
<gene>
    <name evidence="1" type="ORF">M8818_006794</name>
</gene>
<sequence length="486" mass="52034">MEERAKIPPGLPHPNPTVSYWQDSPSSIADHRTTPSLPNKADYVIVGSGISGAFIAYNLLETHPEASIVMLEARQACSGATGRNGGHTKAASYRSFLHHETEFGTDEAVRIARLEYANIMATHAFAKEQGIECDSRLCDTADVIYSAAHWEEGKRAIERMREVMGAEDPAAKYEIFDAKETEEKFFCPGAIGAFTYQAGSLSAYAFATGVLKLCLERGLNLLTNTPALSVSPAPSTSDPQLWTTWTPRGAIKAPNLILATNGYTPHLLPQLQGLIVPLHGQITAQRPGTALPPLNTTYSFIYTTGYEYAISRPPSTSDAGTILIGGGLGILPAHGACQYGNTDDSALNPDLSSYLYSSASSRFAGYWGDDDAAGRIKREWSGVMGATADGLPYVGAVPGEKGLWVCAGFNGHGMVLCLKCAEAVVGMMEGRVMEWFPDVMSVGSMGGERLGRKFEGRVDMKMPKALAPGEAMFGESEAKAEGSKEI</sequence>
<comment type="caution">
    <text evidence="1">The sequence shown here is derived from an EMBL/GenBank/DDBJ whole genome shotgun (WGS) entry which is preliminary data.</text>
</comment>
<accession>A0ACC3S5I2</accession>
<reference evidence="1" key="1">
    <citation type="submission" date="2024-02" db="EMBL/GenBank/DDBJ databases">
        <title>Metagenome Assembled Genome of Zalaria obscura JY119.</title>
        <authorList>
            <person name="Vighnesh L."/>
            <person name="Jagadeeshwari U."/>
            <person name="Venkata Ramana C."/>
            <person name="Sasikala C."/>
        </authorList>
    </citation>
    <scope>NUCLEOTIDE SEQUENCE</scope>
    <source>
        <strain evidence="1">JY119</strain>
    </source>
</reference>
<name>A0ACC3S5I2_9PEZI</name>
<evidence type="ECO:0000313" key="1">
    <source>
        <dbReference type="EMBL" id="KAK8196629.1"/>
    </source>
</evidence>
<proteinExistence type="predicted"/>
<keyword evidence="2" id="KW-1185">Reference proteome</keyword>
<evidence type="ECO:0000313" key="2">
    <source>
        <dbReference type="Proteomes" id="UP001320706"/>
    </source>
</evidence>
<protein>
    <submittedName>
        <fullName evidence="1">Uncharacterized protein</fullName>
    </submittedName>
</protein>
<dbReference type="Proteomes" id="UP001320706">
    <property type="component" value="Unassembled WGS sequence"/>
</dbReference>
<dbReference type="EMBL" id="JAMKPW020000041">
    <property type="protein sequence ID" value="KAK8196629.1"/>
    <property type="molecule type" value="Genomic_DNA"/>
</dbReference>